<gene>
    <name evidence="2" type="ORF">AWZ03_002032</name>
</gene>
<organism evidence="2 3">
    <name type="scientific">Drosophila navojoa</name>
    <name type="common">Fruit fly</name>
    <dbReference type="NCBI Taxonomy" id="7232"/>
    <lineage>
        <taxon>Eukaryota</taxon>
        <taxon>Metazoa</taxon>
        <taxon>Ecdysozoa</taxon>
        <taxon>Arthropoda</taxon>
        <taxon>Hexapoda</taxon>
        <taxon>Insecta</taxon>
        <taxon>Pterygota</taxon>
        <taxon>Neoptera</taxon>
        <taxon>Endopterygota</taxon>
        <taxon>Diptera</taxon>
        <taxon>Brachycera</taxon>
        <taxon>Muscomorpha</taxon>
        <taxon>Ephydroidea</taxon>
        <taxon>Drosophilidae</taxon>
        <taxon>Drosophila</taxon>
    </lineage>
</organism>
<dbReference type="EMBL" id="LSRL02000008">
    <property type="protein sequence ID" value="TDG51572.1"/>
    <property type="molecule type" value="Genomic_DNA"/>
</dbReference>
<evidence type="ECO:0000313" key="3">
    <source>
        <dbReference type="Proteomes" id="UP000295192"/>
    </source>
</evidence>
<accession>A0A484BTM6</accession>
<keyword evidence="3" id="KW-1185">Reference proteome</keyword>
<evidence type="ECO:0000313" key="2">
    <source>
        <dbReference type="EMBL" id="TDG51572.1"/>
    </source>
</evidence>
<sequence length="216" mass="22882">MGCSPSTLPNSSSATGPGAGNGGNAPLPPLDANEKDGSLLFCIKLRRSRMRRCSCGAVTLQNQNGDGSTGSATCGDNMMCNQGLLNPLQTKNESDYEKVSMPAVATATACDLHRADQLNCICPICNPRLQLSTGKKDSIVTVAALGNFTHSVVRRATGTGKGEGVQIQIYIQTEIQIQFESLRPMQRACNAGVSAITSPTGRQSQQQQQQQQLQPQ</sequence>
<feature type="region of interest" description="Disordered" evidence="1">
    <location>
        <begin position="1"/>
        <end position="31"/>
    </location>
</feature>
<dbReference type="AlphaFoldDB" id="A0A484BTM6"/>
<feature type="region of interest" description="Disordered" evidence="1">
    <location>
        <begin position="196"/>
        <end position="216"/>
    </location>
</feature>
<protein>
    <submittedName>
        <fullName evidence="2">Uncharacterized protein</fullName>
    </submittedName>
</protein>
<feature type="compositionally biased region" description="Low complexity" evidence="1">
    <location>
        <begin position="203"/>
        <end position="216"/>
    </location>
</feature>
<comment type="caution">
    <text evidence="2">The sequence shown here is derived from an EMBL/GenBank/DDBJ whole genome shotgun (WGS) entry which is preliminary data.</text>
</comment>
<reference evidence="2 3" key="1">
    <citation type="journal article" date="2019" name="J. Hered.">
        <title>An Improved Genome Assembly for Drosophila navojoa, the Basal Species in the mojavensis Cluster.</title>
        <authorList>
            <person name="Vanderlinde T."/>
            <person name="Dupim E.G."/>
            <person name="Nazario-Yepiz N.O."/>
            <person name="Carvalho A.B."/>
        </authorList>
    </citation>
    <scope>NUCLEOTIDE SEQUENCE [LARGE SCALE GENOMIC DNA]</scope>
    <source>
        <strain evidence="2">Navoj_Jal97</strain>
        <tissue evidence="2">Whole organism</tissue>
    </source>
</reference>
<name>A0A484BTM6_DRONA</name>
<evidence type="ECO:0000256" key="1">
    <source>
        <dbReference type="SAM" id="MobiDB-lite"/>
    </source>
</evidence>
<dbReference type="Proteomes" id="UP000295192">
    <property type="component" value="Unassembled WGS sequence"/>
</dbReference>
<proteinExistence type="predicted"/>